<dbReference type="EMBL" id="FOLD01000003">
    <property type="protein sequence ID" value="SFC05590.1"/>
    <property type="molecule type" value="Genomic_DNA"/>
</dbReference>
<proteinExistence type="inferred from homology"/>
<evidence type="ECO:0000256" key="1">
    <source>
        <dbReference type="ARBA" id="ARBA00004418"/>
    </source>
</evidence>
<keyword evidence="7" id="KW-1185">Reference proteome</keyword>
<keyword evidence="4" id="KW-1005">Bacterial flagellum biogenesis</keyword>
<dbReference type="AlphaFoldDB" id="A0A1I1G8W2"/>
<organism evidence="6 7">
    <name type="scientific">Massilia yuzhufengensis</name>
    <dbReference type="NCBI Taxonomy" id="1164594"/>
    <lineage>
        <taxon>Bacteria</taxon>
        <taxon>Pseudomonadati</taxon>
        <taxon>Pseudomonadota</taxon>
        <taxon>Betaproteobacteria</taxon>
        <taxon>Burkholderiales</taxon>
        <taxon>Oxalobacteraceae</taxon>
        <taxon>Telluria group</taxon>
        <taxon>Massilia</taxon>
    </lineage>
</organism>
<dbReference type="InterPro" id="IPR013974">
    <property type="entry name" value="SAF"/>
</dbReference>
<comment type="similarity">
    <text evidence="4">Belongs to the FlgA family.</text>
</comment>
<feature type="domain" description="SAF" evidence="5">
    <location>
        <begin position="119"/>
        <end position="180"/>
    </location>
</feature>
<evidence type="ECO:0000256" key="3">
    <source>
        <dbReference type="ARBA" id="ARBA00022764"/>
    </source>
</evidence>
<reference evidence="7" key="1">
    <citation type="submission" date="2016-10" db="EMBL/GenBank/DDBJ databases">
        <authorList>
            <person name="Varghese N."/>
            <person name="Submissions S."/>
        </authorList>
    </citation>
    <scope>NUCLEOTIDE SEQUENCE [LARGE SCALE GENOMIC DNA]</scope>
    <source>
        <strain evidence="7">CGMCC 1.12041</strain>
    </source>
</reference>
<dbReference type="Gene3D" id="3.90.1210.10">
    <property type="entry name" value="Antifreeze-like/N-acetylneuraminic acid synthase C-terminal domain"/>
    <property type="match status" value="1"/>
</dbReference>
<comment type="function">
    <text evidence="4">Involved in the assembly process of the P-ring formation. It may associate with FlgF on the rod constituting a structure essential for the P-ring assembly or may act as a modulator protein for the P-ring assembly.</text>
</comment>
<keyword evidence="6" id="KW-0969">Cilium</keyword>
<dbReference type="NCBIfam" id="TIGR03170">
    <property type="entry name" value="flgA_cterm"/>
    <property type="match status" value="1"/>
</dbReference>
<dbReference type="GO" id="GO:0044780">
    <property type="term" value="P:bacterial-type flagellum assembly"/>
    <property type="evidence" value="ECO:0007669"/>
    <property type="project" value="InterPro"/>
</dbReference>
<dbReference type="Proteomes" id="UP000198639">
    <property type="component" value="Unassembled WGS sequence"/>
</dbReference>
<comment type="subcellular location">
    <subcellularLocation>
        <location evidence="1 4">Periplasm</location>
    </subcellularLocation>
</comment>
<evidence type="ECO:0000256" key="2">
    <source>
        <dbReference type="ARBA" id="ARBA00022729"/>
    </source>
</evidence>
<dbReference type="Gene3D" id="2.30.30.760">
    <property type="match status" value="1"/>
</dbReference>
<dbReference type="InterPro" id="IPR039246">
    <property type="entry name" value="Flagellar_FlgA"/>
</dbReference>
<keyword evidence="6" id="KW-0966">Cell projection</keyword>
<dbReference type="GO" id="GO:0042597">
    <property type="term" value="C:periplasmic space"/>
    <property type="evidence" value="ECO:0007669"/>
    <property type="project" value="UniProtKB-SubCell"/>
</dbReference>
<dbReference type="CDD" id="cd11614">
    <property type="entry name" value="SAF_CpaB_FlgA_like"/>
    <property type="match status" value="1"/>
</dbReference>
<evidence type="ECO:0000256" key="4">
    <source>
        <dbReference type="RuleBase" id="RU362063"/>
    </source>
</evidence>
<dbReference type="PANTHER" id="PTHR36307">
    <property type="entry name" value="FLAGELLA BASAL BODY P-RING FORMATION PROTEIN FLGA"/>
    <property type="match status" value="1"/>
</dbReference>
<dbReference type="SMART" id="SM00858">
    <property type="entry name" value="SAF"/>
    <property type="match status" value="1"/>
</dbReference>
<gene>
    <name evidence="6" type="ORF">SAMN05216204_103169</name>
</gene>
<dbReference type="InterPro" id="IPR017585">
    <property type="entry name" value="SAF_FlgA"/>
</dbReference>
<evidence type="ECO:0000313" key="6">
    <source>
        <dbReference type="EMBL" id="SFC05590.1"/>
    </source>
</evidence>
<dbReference type="STRING" id="1164594.SAMN05216204_103169"/>
<sequence length="249" mass="26642">MAAYDFSATLYLTMIAFRTATVVIVSCLLCATTEAAQSISLRIEQAAREHIDKQLTNSGLSDPQVELSVVSARPAPACGAPVEIEALDARQYARMRFVARCPDPRGWRHDFVVRARVSAQVAVTAMPLRAGEVLSDDHITLERRDVTAVNDAIGAPESAVGQTSRRSLRAGEVLRSSQLAAPIMVKRGDQVLMQARYEGVEVSMAGEALDAGARGAMVRVRNAASGQVLRMRVSGAGTVEPADLPGVNR</sequence>
<evidence type="ECO:0000259" key="5">
    <source>
        <dbReference type="SMART" id="SM00858"/>
    </source>
</evidence>
<dbReference type="PANTHER" id="PTHR36307:SF1">
    <property type="entry name" value="FLAGELLA BASAL BODY P-RING FORMATION PROTEIN FLGA"/>
    <property type="match status" value="1"/>
</dbReference>
<name>A0A1I1G8W2_9BURK</name>
<accession>A0A1I1G8W2</accession>
<dbReference type="Pfam" id="PF13144">
    <property type="entry name" value="ChapFlgA"/>
    <property type="match status" value="1"/>
</dbReference>
<protein>
    <recommendedName>
        <fullName evidence="4">Flagella basal body P-ring formation protein FlgA</fullName>
    </recommendedName>
</protein>
<keyword evidence="2" id="KW-0732">Signal</keyword>
<keyword evidence="3 4" id="KW-0574">Periplasm</keyword>
<keyword evidence="6" id="KW-0282">Flagellum</keyword>
<evidence type="ECO:0000313" key="7">
    <source>
        <dbReference type="Proteomes" id="UP000198639"/>
    </source>
</evidence>